<evidence type="ECO:0000313" key="1">
    <source>
        <dbReference type="EMBL" id="CAI6345898.1"/>
    </source>
</evidence>
<dbReference type="EMBL" id="CARXXK010000001">
    <property type="protein sequence ID" value="CAI6352030.1"/>
    <property type="molecule type" value="Genomic_DNA"/>
</dbReference>
<comment type="caution">
    <text evidence="1">The sequence shown here is derived from an EMBL/GenBank/DDBJ whole genome shotgun (WGS) entry which is preliminary data.</text>
</comment>
<organism evidence="1 4">
    <name type="scientific">Macrosiphum euphorbiae</name>
    <name type="common">potato aphid</name>
    <dbReference type="NCBI Taxonomy" id="13131"/>
    <lineage>
        <taxon>Eukaryota</taxon>
        <taxon>Metazoa</taxon>
        <taxon>Ecdysozoa</taxon>
        <taxon>Arthropoda</taxon>
        <taxon>Hexapoda</taxon>
        <taxon>Insecta</taxon>
        <taxon>Pterygota</taxon>
        <taxon>Neoptera</taxon>
        <taxon>Paraneoptera</taxon>
        <taxon>Hemiptera</taxon>
        <taxon>Sternorrhyncha</taxon>
        <taxon>Aphidomorpha</taxon>
        <taxon>Aphidoidea</taxon>
        <taxon>Aphididae</taxon>
        <taxon>Macrosiphini</taxon>
        <taxon>Macrosiphum</taxon>
    </lineage>
</organism>
<evidence type="ECO:0000313" key="4">
    <source>
        <dbReference type="Proteomes" id="UP001160148"/>
    </source>
</evidence>
<proteinExistence type="predicted"/>
<evidence type="ECO:0000313" key="2">
    <source>
        <dbReference type="EMBL" id="CAI6352030.1"/>
    </source>
</evidence>
<accession>A0AAV0VT19</accession>
<reference evidence="1 4" key="1">
    <citation type="submission" date="2023-01" db="EMBL/GenBank/DDBJ databases">
        <authorList>
            <person name="Whitehead M."/>
        </authorList>
    </citation>
    <scope>NUCLEOTIDE SEQUENCE [LARGE SCALE GENOMIC DNA]</scope>
</reference>
<sequence>MSLFQTNDRYLDLNLAIVIDVVNTCCQYATNWTKTGSDYGTGKSVHTRDDRRITVEQSKVQRLDAATATKTPNSIYRKSKINVNSRLTGIFRCAMINLLHSGIDAELNLVRRDQM</sequence>
<dbReference type="EMBL" id="CARXXK010000001">
    <property type="protein sequence ID" value="CAI6345898.1"/>
    <property type="molecule type" value="Genomic_DNA"/>
</dbReference>
<name>A0AAV0VT19_9HEMI</name>
<dbReference type="Proteomes" id="UP001160148">
    <property type="component" value="Unassembled WGS sequence"/>
</dbReference>
<evidence type="ECO:0000313" key="3">
    <source>
        <dbReference type="EMBL" id="CAI6376005.1"/>
    </source>
</evidence>
<dbReference type="AlphaFoldDB" id="A0AAV0VT19"/>
<protein>
    <submittedName>
        <fullName evidence="1">Uncharacterized protein</fullName>
    </submittedName>
</protein>
<gene>
    <name evidence="1" type="ORF">MEUPH1_LOCUS2857</name>
    <name evidence="3" type="ORF">MEUPH1_LOCUS29434</name>
    <name evidence="2" type="ORF">MEUPH1_LOCUS8324</name>
</gene>
<dbReference type="EMBL" id="CARXXK010001407">
    <property type="protein sequence ID" value="CAI6376005.1"/>
    <property type="molecule type" value="Genomic_DNA"/>
</dbReference>
<keyword evidence="4" id="KW-1185">Reference proteome</keyword>